<dbReference type="CDD" id="cd07729">
    <property type="entry name" value="AHL_lactonase_MBL-fold"/>
    <property type="match status" value="1"/>
</dbReference>
<reference evidence="7 8" key="1">
    <citation type="journal article" date="2014" name="Int. J. Syst. Evol. Microbiol.">
        <title>Celeribacter indicus sp. nov., a polycyclic aromatic hydrocarbon-degrading bacterium from deep-sea sediment and reclassification of Huaishuia halophila as Celeribacter halophilus comb. nov.</title>
        <authorList>
            <person name="Lai Q."/>
            <person name="Cao J."/>
            <person name="Yuan J."/>
            <person name="Li F."/>
            <person name="Shao Z."/>
        </authorList>
    </citation>
    <scope>NUCLEOTIDE SEQUENCE [LARGE SCALE GENOMIC DNA]</scope>
    <source>
        <strain evidence="7">P73</strain>
        <plasmid evidence="8">Plasmid pP73A</plasmid>
    </source>
</reference>
<dbReference type="Gene3D" id="3.60.15.10">
    <property type="entry name" value="Ribonuclease Z/Hydroxyacylglutathione hydrolase-like"/>
    <property type="match status" value="1"/>
</dbReference>
<evidence type="ECO:0000256" key="5">
    <source>
        <dbReference type="ARBA" id="ARBA00022833"/>
    </source>
</evidence>
<comment type="cofactor">
    <cofactor evidence="1">
        <name>Zn(2+)</name>
        <dbReference type="ChEBI" id="CHEBI:29105"/>
    </cofactor>
</comment>
<dbReference type="SMART" id="SM00849">
    <property type="entry name" value="Lactamase_B"/>
    <property type="match status" value="1"/>
</dbReference>
<comment type="similarity">
    <text evidence="2">Belongs to the metallo-beta-lactamase superfamily.</text>
</comment>
<dbReference type="RefSeq" id="WP_043872162.1">
    <property type="nucleotide sequence ID" value="NZ_CP004394.1"/>
</dbReference>
<dbReference type="InterPro" id="IPR001279">
    <property type="entry name" value="Metallo-B-lactamas"/>
</dbReference>
<dbReference type="AlphaFoldDB" id="A0A0B5EA78"/>
<proteinExistence type="inferred from homology"/>
<name>A0A0B5EA78_9RHOB</name>
<dbReference type="InterPro" id="IPR036866">
    <property type="entry name" value="RibonucZ/Hydroxyglut_hydro"/>
</dbReference>
<evidence type="ECO:0000256" key="4">
    <source>
        <dbReference type="ARBA" id="ARBA00022801"/>
    </source>
</evidence>
<dbReference type="EMBL" id="CP004394">
    <property type="protein sequence ID" value="AJE49187.1"/>
    <property type="molecule type" value="Genomic_DNA"/>
</dbReference>
<keyword evidence="3" id="KW-0479">Metal-binding</keyword>
<protein>
    <recommendedName>
        <fullName evidence="6">Metallo-beta-lactamase domain-containing protein</fullName>
    </recommendedName>
</protein>
<dbReference type="Proteomes" id="UP000031521">
    <property type="component" value="Plasmid pP73A"/>
</dbReference>
<dbReference type="Pfam" id="PF00753">
    <property type="entry name" value="Lactamase_B"/>
    <property type="match status" value="1"/>
</dbReference>
<dbReference type="SUPFAM" id="SSF56281">
    <property type="entry name" value="Metallo-hydrolase/oxidoreductase"/>
    <property type="match status" value="1"/>
</dbReference>
<evidence type="ECO:0000256" key="1">
    <source>
        <dbReference type="ARBA" id="ARBA00001947"/>
    </source>
</evidence>
<dbReference type="InterPro" id="IPR051013">
    <property type="entry name" value="MBL_superfamily_lactonases"/>
</dbReference>
<sequence>MTPPAWELFAVCYARQPERRPAHLTYVDGREAESTTGFDYFFWYAVQGERVVVIDTGFSEEACRRLGRAWAGDPATLLARAGIDAGAVRDVILTHAHPDHVGNLDQFPNATFWIHAEEMRALTGEEMSFDFFRHSYHGEDVCALVRLLHAGRLRIIAEDGAFAEGLDHILIGGHAPGQMALRIETRRGPVLLASDAVHLFEEMEGERPFFVFHDMRRMLRGLRTCRRLAGSDDRLVPGHDPRVTEIYPCPVPGMEGILLDLGEAPAGP</sequence>
<dbReference type="OrthoDB" id="9773738at2"/>
<dbReference type="GO" id="GO:0046872">
    <property type="term" value="F:metal ion binding"/>
    <property type="evidence" value="ECO:0007669"/>
    <property type="project" value="UniProtKB-KW"/>
</dbReference>
<evidence type="ECO:0000259" key="6">
    <source>
        <dbReference type="SMART" id="SM00849"/>
    </source>
</evidence>
<evidence type="ECO:0000313" key="7">
    <source>
        <dbReference type="EMBL" id="AJE49187.1"/>
    </source>
</evidence>
<dbReference type="PANTHER" id="PTHR42978:SF7">
    <property type="entry name" value="METALLO-HYDROLASE RV2300C-RELATED"/>
    <property type="match status" value="1"/>
</dbReference>
<dbReference type="GO" id="GO:0016787">
    <property type="term" value="F:hydrolase activity"/>
    <property type="evidence" value="ECO:0007669"/>
    <property type="project" value="UniProtKB-KW"/>
</dbReference>
<dbReference type="HOGENOM" id="CLU_030571_3_3_5"/>
<evidence type="ECO:0000256" key="3">
    <source>
        <dbReference type="ARBA" id="ARBA00022723"/>
    </source>
</evidence>
<gene>
    <name evidence="7" type="ORF">P73_4472</name>
</gene>
<organism evidence="7 8">
    <name type="scientific">Celeribacter indicus</name>
    <dbReference type="NCBI Taxonomy" id="1208324"/>
    <lineage>
        <taxon>Bacteria</taxon>
        <taxon>Pseudomonadati</taxon>
        <taxon>Pseudomonadota</taxon>
        <taxon>Alphaproteobacteria</taxon>
        <taxon>Rhodobacterales</taxon>
        <taxon>Roseobacteraceae</taxon>
        <taxon>Celeribacter</taxon>
    </lineage>
</organism>
<keyword evidence="7" id="KW-0614">Plasmid</keyword>
<accession>A0A0B5EA78</accession>
<keyword evidence="8" id="KW-1185">Reference proteome</keyword>
<feature type="domain" description="Metallo-beta-lactamase" evidence="6">
    <location>
        <begin position="39"/>
        <end position="239"/>
    </location>
</feature>
<dbReference type="KEGG" id="cid:P73_4472"/>
<keyword evidence="4" id="KW-0378">Hydrolase</keyword>
<evidence type="ECO:0000313" key="8">
    <source>
        <dbReference type="Proteomes" id="UP000031521"/>
    </source>
</evidence>
<keyword evidence="5" id="KW-0862">Zinc</keyword>
<geneLocation type="plasmid" evidence="7 8">
    <name>pP73A</name>
</geneLocation>
<evidence type="ECO:0000256" key="2">
    <source>
        <dbReference type="ARBA" id="ARBA00007749"/>
    </source>
</evidence>
<dbReference type="PANTHER" id="PTHR42978">
    <property type="entry name" value="QUORUM-QUENCHING LACTONASE YTNP-RELATED-RELATED"/>
    <property type="match status" value="1"/>
</dbReference>